<dbReference type="Pfam" id="PF12802">
    <property type="entry name" value="MarR_2"/>
    <property type="match status" value="1"/>
</dbReference>
<reference evidence="2 3" key="1">
    <citation type="journal article" date="2017" name="Antonie Van Leeuwenhoek">
        <title>Rhizobium rhizosphaerae sp. nov., a novel species isolated from rice rhizosphere.</title>
        <authorList>
            <person name="Zhao J.J."/>
            <person name="Zhang J."/>
            <person name="Zhang R.J."/>
            <person name="Zhang C.W."/>
            <person name="Yin H.Q."/>
            <person name="Zhang X.X."/>
        </authorList>
    </citation>
    <scope>NUCLEOTIDE SEQUENCE [LARGE SCALE GENOMIC DNA]</scope>
    <source>
        <strain evidence="2 3">RD15</strain>
    </source>
</reference>
<evidence type="ECO:0000313" key="3">
    <source>
        <dbReference type="Proteomes" id="UP000192652"/>
    </source>
</evidence>
<dbReference type="InterPro" id="IPR000835">
    <property type="entry name" value="HTH_MarR-typ"/>
</dbReference>
<dbReference type="SUPFAM" id="SSF46785">
    <property type="entry name" value="Winged helix' DNA-binding domain"/>
    <property type="match status" value="1"/>
</dbReference>
<dbReference type="InterPro" id="IPR039422">
    <property type="entry name" value="MarR/SlyA-like"/>
</dbReference>
<dbReference type="InterPro" id="IPR036388">
    <property type="entry name" value="WH-like_DNA-bd_sf"/>
</dbReference>
<protein>
    <submittedName>
        <fullName evidence="2">MarR family transcriptional regulator</fullName>
    </submittedName>
</protein>
<accession>A0ABX3PJE5</accession>
<evidence type="ECO:0000313" key="2">
    <source>
        <dbReference type="EMBL" id="OQP88312.1"/>
    </source>
</evidence>
<proteinExistence type="predicted"/>
<organism evidence="2 3">
    <name type="scientific">Xaviernesmea rhizosphaerae</name>
    <dbReference type="NCBI Taxonomy" id="1672749"/>
    <lineage>
        <taxon>Bacteria</taxon>
        <taxon>Pseudomonadati</taxon>
        <taxon>Pseudomonadota</taxon>
        <taxon>Alphaproteobacteria</taxon>
        <taxon>Hyphomicrobiales</taxon>
        <taxon>Rhizobiaceae</taxon>
        <taxon>Rhizobium/Agrobacterium group</taxon>
        <taxon>Xaviernesmea</taxon>
    </lineage>
</organism>
<gene>
    <name evidence="2" type="ORF">BTR14_02410</name>
</gene>
<dbReference type="PANTHER" id="PTHR33164">
    <property type="entry name" value="TRANSCRIPTIONAL REGULATOR, MARR FAMILY"/>
    <property type="match status" value="1"/>
</dbReference>
<comment type="caution">
    <text evidence="2">The sequence shown here is derived from an EMBL/GenBank/DDBJ whole genome shotgun (WGS) entry which is preliminary data.</text>
</comment>
<sequence length="173" mass="19998">MCRLAWIVKIDVSAFTTDHRKNVTMRPSPAITNAWISIMRTQQLLLGAIERALKAENLPPLGWYDVLLELSRAENDRLRPFEIEERTLMAQHNLSRLLDRMEKAELVEREVYAQDARGRWVILTAQGRTMQAAMWRVYAAALQRHIGDKIDDRQAEQLCALMSPLTVDLRKTT</sequence>
<feature type="domain" description="HTH marR-type" evidence="1">
    <location>
        <begin position="58"/>
        <end position="117"/>
    </location>
</feature>
<evidence type="ECO:0000259" key="1">
    <source>
        <dbReference type="Pfam" id="PF12802"/>
    </source>
</evidence>
<dbReference type="PANTHER" id="PTHR33164:SF104">
    <property type="entry name" value="TRANSCRIPTIONAL REGULATORY PROTEIN"/>
    <property type="match status" value="1"/>
</dbReference>
<dbReference type="Gene3D" id="1.10.10.10">
    <property type="entry name" value="Winged helix-like DNA-binding domain superfamily/Winged helix DNA-binding domain"/>
    <property type="match status" value="1"/>
</dbReference>
<keyword evidence="3" id="KW-1185">Reference proteome</keyword>
<dbReference type="EMBL" id="MSPX01000001">
    <property type="protein sequence ID" value="OQP88312.1"/>
    <property type="molecule type" value="Genomic_DNA"/>
</dbReference>
<name>A0ABX3PJE5_9HYPH</name>
<dbReference type="PRINTS" id="PR00598">
    <property type="entry name" value="HTHMARR"/>
</dbReference>
<dbReference type="InterPro" id="IPR036390">
    <property type="entry name" value="WH_DNA-bd_sf"/>
</dbReference>
<dbReference type="Proteomes" id="UP000192652">
    <property type="component" value="Unassembled WGS sequence"/>
</dbReference>